<evidence type="ECO:0000256" key="1">
    <source>
        <dbReference type="SAM" id="Phobius"/>
    </source>
</evidence>
<comment type="caution">
    <text evidence="3">The sequence shown here is derived from an EMBL/GenBank/DDBJ whole genome shotgun (WGS) entry which is preliminary data.</text>
</comment>
<feature type="chain" id="PRO_5043415131" evidence="2">
    <location>
        <begin position="22"/>
        <end position="130"/>
    </location>
</feature>
<gene>
    <name evidence="3" type="ORF">PMEA_00011948</name>
</gene>
<keyword evidence="1" id="KW-0472">Membrane</keyword>
<keyword evidence="2" id="KW-0732">Signal</keyword>
<protein>
    <submittedName>
        <fullName evidence="3">Uncharacterized protein</fullName>
    </submittedName>
</protein>
<feature type="signal peptide" evidence="2">
    <location>
        <begin position="1"/>
        <end position="21"/>
    </location>
</feature>
<feature type="transmembrane region" description="Helical" evidence="1">
    <location>
        <begin position="31"/>
        <end position="53"/>
    </location>
</feature>
<reference evidence="3 4" key="1">
    <citation type="submission" date="2022-05" db="EMBL/GenBank/DDBJ databases">
        <authorList>
            <consortium name="Genoscope - CEA"/>
            <person name="William W."/>
        </authorList>
    </citation>
    <scope>NUCLEOTIDE SEQUENCE [LARGE SCALE GENOMIC DNA]</scope>
</reference>
<evidence type="ECO:0000313" key="3">
    <source>
        <dbReference type="EMBL" id="CAH3126131.1"/>
    </source>
</evidence>
<dbReference type="Proteomes" id="UP001159428">
    <property type="component" value="Unassembled WGS sequence"/>
</dbReference>
<proteinExistence type="predicted"/>
<organism evidence="3 4">
    <name type="scientific">Pocillopora meandrina</name>
    <dbReference type="NCBI Taxonomy" id="46732"/>
    <lineage>
        <taxon>Eukaryota</taxon>
        <taxon>Metazoa</taxon>
        <taxon>Cnidaria</taxon>
        <taxon>Anthozoa</taxon>
        <taxon>Hexacorallia</taxon>
        <taxon>Scleractinia</taxon>
        <taxon>Astrocoeniina</taxon>
        <taxon>Pocilloporidae</taxon>
        <taxon>Pocillopora</taxon>
    </lineage>
</organism>
<keyword evidence="4" id="KW-1185">Reference proteome</keyword>
<dbReference type="EMBL" id="CALNXJ010000021">
    <property type="protein sequence ID" value="CAH3126131.1"/>
    <property type="molecule type" value="Genomic_DNA"/>
</dbReference>
<dbReference type="AlphaFoldDB" id="A0AAU9WV04"/>
<keyword evidence="1" id="KW-1133">Transmembrane helix</keyword>
<name>A0AAU9WV04_9CNID</name>
<accession>A0AAU9WV04</accession>
<evidence type="ECO:0000313" key="4">
    <source>
        <dbReference type="Proteomes" id="UP001159428"/>
    </source>
</evidence>
<keyword evidence="1" id="KW-0812">Transmembrane</keyword>
<evidence type="ECO:0000256" key="2">
    <source>
        <dbReference type="SAM" id="SignalP"/>
    </source>
</evidence>
<sequence>MKFSVYLICSVFLCHLQEVEALKRVASAVYIVLAVLFLLILLGGIFLLVKYSMDCNSKRRRTRDSSVTTNVCDTQQPSEAGLQHRDHYPEFLHSIYPPPFESLHFAIPQPMMVPRTEILEGEPPPPYPGM</sequence>